<reference evidence="2 3" key="1">
    <citation type="journal article" date="2014" name="Nat. Commun.">
        <title>Klebsormidium flaccidum genome reveals primary factors for plant terrestrial adaptation.</title>
        <authorList>
            <person name="Hori K."/>
            <person name="Maruyama F."/>
            <person name="Fujisawa T."/>
            <person name="Togashi T."/>
            <person name="Yamamoto N."/>
            <person name="Seo M."/>
            <person name="Sato S."/>
            <person name="Yamada T."/>
            <person name="Mori H."/>
            <person name="Tajima N."/>
            <person name="Moriyama T."/>
            <person name="Ikeuchi M."/>
            <person name="Watanabe M."/>
            <person name="Wada H."/>
            <person name="Kobayashi K."/>
            <person name="Saito M."/>
            <person name="Masuda T."/>
            <person name="Sasaki-Sekimoto Y."/>
            <person name="Mashiguchi K."/>
            <person name="Awai K."/>
            <person name="Shimojima M."/>
            <person name="Masuda S."/>
            <person name="Iwai M."/>
            <person name="Nobusawa T."/>
            <person name="Narise T."/>
            <person name="Kondo S."/>
            <person name="Saito H."/>
            <person name="Sato R."/>
            <person name="Murakawa M."/>
            <person name="Ihara Y."/>
            <person name="Oshima-Yamada Y."/>
            <person name="Ohtaka K."/>
            <person name="Satoh M."/>
            <person name="Sonobe K."/>
            <person name="Ishii M."/>
            <person name="Ohtani R."/>
            <person name="Kanamori-Sato M."/>
            <person name="Honoki R."/>
            <person name="Miyazaki D."/>
            <person name="Mochizuki H."/>
            <person name="Umetsu J."/>
            <person name="Higashi K."/>
            <person name="Shibata D."/>
            <person name="Kamiya Y."/>
            <person name="Sato N."/>
            <person name="Nakamura Y."/>
            <person name="Tabata S."/>
            <person name="Ida S."/>
            <person name="Kurokawa K."/>
            <person name="Ohta H."/>
        </authorList>
    </citation>
    <scope>NUCLEOTIDE SEQUENCE [LARGE SCALE GENOMIC DNA]</scope>
    <source>
        <strain evidence="2 3">NIES-2285</strain>
    </source>
</reference>
<organism evidence="2 3">
    <name type="scientific">Klebsormidium nitens</name>
    <name type="common">Green alga</name>
    <name type="synonym">Ulothrix nitens</name>
    <dbReference type="NCBI Taxonomy" id="105231"/>
    <lineage>
        <taxon>Eukaryota</taxon>
        <taxon>Viridiplantae</taxon>
        <taxon>Streptophyta</taxon>
        <taxon>Klebsormidiophyceae</taxon>
        <taxon>Klebsormidiales</taxon>
        <taxon>Klebsormidiaceae</taxon>
        <taxon>Klebsormidium</taxon>
    </lineage>
</organism>
<protein>
    <submittedName>
        <fullName evidence="2">Uncharacterized protein</fullName>
    </submittedName>
</protein>
<keyword evidence="3" id="KW-1185">Reference proteome</keyword>
<dbReference type="Proteomes" id="UP000054558">
    <property type="component" value="Unassembled WGS sequence"/>
</dbReference>
<sequence>MPPGASIDGVVLEYAERPVVIRSEDDRHRSPALLHWMHASRFQRPDAHRAQLPNRTGATRWQPQRRSLTP</sequence>
<feature type="region of interest" description="Disordered" evidence="1">
    <location>
        <begin position="45"/>
        <end position="70"/>
    </location>
</feature>
<dbReference type="AlphaFoldDB" id="A0A1Y1IIG6"/>
<proteinExistence type="predicted"/>
<evidence type="ECO:0000256" key="1">
    <source>
        <dbReference type="SAM" id="MobiDB-lite"/>
    </source>
</evidence>
<accession>A0A1Y1IIG6</accession>
<gene>
    <name evidence="2" type="ORF">KFL_006730010</name>
</gene>
<evidence type="ECO:0000313" key="3">
    <source>
        <dbReference type="Proteomes" id="UP000054558"/>
    </source>
</evidence>
<evidence type="ECO:0000313" key="2">
    <source>
        <dbReference type="EMBL" id="GAQ90680.1"/>
    </source>
</evidence>
<dbReference type="EMBL" id="DF237622">
    <property type="protein sequence ID" value="GAQ90680.1"/>
    <property type="molecule type" value="Genomic_DNA"/>
</dbReference>
<feature type="compositionally biased region" description="Polar residues" evidence="1">
    <location>
        <begin position="53"/>
        <end position="70"/>
    </location>
</feature>
<name>A0A1Y1IIG6_KLENI</name>